<accession>A0A150G3X1</accession>
<feature type="compositionally biased region" description="Basic and acidic residues" evidence="1">
    <location>
        <begin position="205"/>
        <end position="216"/>
    </location>
</feature>
<gene>
    <name evidence="2" type="ORF">GPECTOR_76g813</name>
</gene>
<evidence type="ECO:0000313" key="3">
    <source>
        <dbReference type="Proteomes" id="UP000075714"/>
    </source>
</evidence>
<feature type="region of interest" description="Disordered" evidence="1">
    <location>
        <begin position="1"/>
        <end position="44"/>
    </location>
</feature>
<protein>
    <submittedName>
        <fullName evidence="2">Uncharacterized protein</fullName>
    </submittedName>
</protein>
<evidence type="ECO:0000256" key="1">
    <source>
        <dbReference type="SAM" id="MobiDB-lite"/>
    </source>
</evidence>
<sequence length="216" mass="22996">MHKLSAGEDSDDVAEASDSDHDHPIHTSSKPQPDSLRVPSMPPLPIGGGGVGALGIFERSLGKALDASEAAAALPHNAALLGLGRLRRSLNKDVFNEEAGGWIESEAAASAAAAVEAERARTPEERAEKWRESSPLASAALNGALIKQQLNDMSQFVKFKSAAHHLRKGGKGASLLLGLSELRDADRRDLAKLLSRQSGSKRRSRDVSEVGERQRD</sequence>
<feature type="compositionally biased region" description="Acidic residues" evidence="1">
    <location>
        <begin position="8"/>
        <end position="17"/>
    </location>
</feature>
<evidence type="ECO:0000313" key="2">
    <source>
        <dbReference type="EMBL" id="KXZ43990.1"/>
    </source>
</evidence>
<keyword evidence="3" id="KW-1185">Reference proteome</keyword>
<dbReference type="AlphaFoldDB" id="A0A150G3X1"/>
<feature type="region of interest" description="Disordered" evidence="1">
    <location>
        <begin position="193"/>
        <end position="216"/>
    </location>
</feature>
<comment type="caution">
    <text evidence="2">The sequence shown here is derived from an EMBL/GenBank/DDBJ whole genome shotgun (WGS) entry which is preliminary data.</text>
</comment>
<name>A0A150G3X1_GONPE</name>
<proteinExistence type="predicted"/>
<dbReference type="EMBL" id="LSYV01000077">
    <property type="protein sequence ID" value="KXZ43990.1"/>
    <property type="molecule type" value="Genomic_DNA"/>
</dbReference>
<reference evidence="3" key="1">
    <citation type="journal article" date="2016" name="Nat. Commun.">
        <title>The Gonium pectorale genome demonstrates co-option of cell cycle regulation during the evolution of multicellularity.</title>
        <authorList>
            <person name="Hanschen E.R."/>
            <person name="Marriage T.N."/>
            <person name="Ferris P.J."/>
            <person name="Hamaji T."/>
            <person name="Toyoda A."/>
            <person name="Fujiyama A."/>
            <person name="Neme R."/>
            <person name="Noguchi H."/>
            <person name="Minakuchi Y."/>
            <person name="Suzuki M."/>
            <person name="Kawai-Toyooka H."/>
            <person name="Smith D.R."/>
            <person name="Sparks H."/>
            <person name="Anderson J."/>
            <person name="Bakaric R."/>
            <person name="Luria V."/>
            <person name="Karger A."/>
            <person name="Kirschner M.W."/>
            <person name="Durand P.M."/>
            <person name="Michod R.E."/>
            <person name="Nozaki H."/>
            <person name="Olson B.J."/>
        </authorList>
    </citation>
    <scope>NUCLEOTIDE SEQUENCE [LARGE SCALE GENOMIC DNA]</scope>
    <source>
        <strain evidence="3">NIES-2863</strain>
    </source>
</reference>
<dbReference type="Proteomes" id="UP000075714">
    <property type="component" value="Unassembled WGS sequence"/>
</dbReference>
<organism evidence="2 3">
    <name type="scientific">Gonium pectorale</name>
    <name type="common">Green alga</name>
    <dbReference type="NCBI Taxonomy" id="33097"/>
    <lineage>
        <taxon>Eukaryota</taxon>
        <taxon>Viridiplantae</taxon>
        <taxon>Chlorophyta</taxon>
        <taxon>core chlorophytes</taxon>
        <taxon>Chlorophyceae</taxon>
        <taxon>CS clade</taxon>
        <taxon>Chlamydomonadales</taxon>
        <taxon>Volvocaceae</taxon>
        <taxon>Gonium</taxon>
    </lineage>
</organism>